<gene>
    <name evidence="1" type="ORF">DWY69_15100</name>
</gene>
<dbReference type="AlphaFoldDB" id="A0A3E3IUV4"/>
<organism evidence="1 2">
    <name type="scientific">Eisenbergiella massiliensis</name>
    <dbReference type="NCBI Taxonomy" id="1720294"/>
    <lineage>
        <taxon>Bacteria</taxon>
        <taxon>Bacillati</taxon>
        <taxon>Bacillota</taxon>
        <taxon>Clostridia</taxon>
        <taxon>Lachnospirales</taxon>
        <taxon>Lachnospiraceae</taxon>
        <taxon>Eisenbergiella</taxon>
    </lineage>
</organism>
<evidence type="ECO:0000313" key="2">
    <source>
        <dbReference type="Proteomes" id="UP000261166"/>
    </source>
</evidence>
<name>A0A3E3IUV4_9FIRM</name>
<evidence type="ECO:0000313" key="1">
    <source>
        <dbReference type="EMBL" id="RGE70855.1"/>
    </source>
</evidence>
<accession>A0A3E3IUV4</accession>
<dbReference type="Proteomes" id="UP000261166">
    <property type="component" value="Unassembled WGS sequence"/>
</dbReference>
<sequence>MAKGRDIMLFQKEKIEVIAGHRGCLAAFPSEHLLLAVRGSCGRLSMDWFEPEKEARGCEADYRSILYLGETPLLRIQANGSPTCESMLAAGYGIPEDCREIRSVRAALDKPYAGLADALERVRPVLGLLQPGIYVLSYSDCYPTDGDGHFFWDVPESLTSFKATSEYYDSDKHRVLPCFPCYLYPAQSAQKYDPQQAENYRRRLRAGEALPPVLAYSLWGYMSVLLDGHHRACACELEEKTVPALTISRPGRIWREGILHIVWPDGSETPAADIITPAQQKLFDCPLGRKRRGTPPLIASGVRPVWDMEYIKAAQRYPMYADAGALALYPGVELNAEGLRCLAMDDDHEDPDSAARLLRYAARQPGADAKDLAMAFIELGYPDVLRQSAFEVLDRMKDDPEIDDRMVSVLVNCERKDDPVYRIANGHWDSLDGE</sequence>
<comment type="caution">
    <text evidence="1">The sequence shown here is derived from an EMBL/GenBank/DDBJ whole genome shotgun (WGS) entry which is preliminary data.</text>
</comment>
<dbReference type="EMBL" id="QVLU01000013">
    <property type="protein sequence ID" value="RGE70855.1"/>
    <property type="molecule type" value="Genomic_DNA"/>
</dbReference>
<reference evidence="1 2" key="1">
    <citation type="submission" date="2018-08" db="EMBL/GenBank/DDBJ databases">
        <title>A genome reference for cultivated species of the human gut microbiota.</title>
        <authorList>
            <person name="Zou Y."/>
            <person name="Xue W."/>
            <person name="Luo G."/>
        </authorList>
    </citation>
    <scope>NUCLEOTIDE SEQUENCE [LARGE SCALE GENOMIC DNA]</scope>
    <source>
        <strain evidence="1 2">AF26-4BH</strain>
    </source>
</reference>
<proteinExistence type="predicted"/>
<protein>
    <submittedName>
        <fullName evidence="1">Uncharacterized protein</fullName>
    </submittedName>
</protein>